<evidence type="ECO:0000259" key="3">
    <source>
        <dbReference type="PROSITE" id="PS50102"/>
    </source>
</evidence>
<dbReference type="InterPro" id="IPR035979">
    <property type="entry name" value="RBD_domain_sf"/>
</dbReference>
<feature type="domain" description="RRM" evidence="3">
    <location>
        <begin position="6"/>
        <end position="77"/>
    </location>
</feature>
<dbReference type="PANTHER" id="PTHR48035">
    <property type="entry name" value="HETEROGENEOUS NUCLEAR RIBONUCLEOPROTEIN 1"/>
    <property type="match status" value="1"/>
</dbReference>
<keyword evidence="2" id="KW-1133">Transmembrane helix</keyword>
<dbReference type="Gene3D" id="3.30.70.330">
    <property type="match status" value="1"/>
</dbReference>
<dbReference type="EMBL" id="CM000849">
    <property type="protein sequence ID" value="KRH07772.1"/>
    <property type="molecule type" value="Genomic_DNA"/>
</dbReference>
<dbReference type="InterPro" id="IPR053260">
    <property type="entry name" value="hnRNP"/>
</dbReference>
<dbReference type="PaxDb" id="3847-GLYMA16G20672.1"/>
<dbReference type="GO" id="GO:0003729">
    <property type="term" value="F:mRNA binding"/>
    <property type="evidence" value="ECO:0000318"/>
    <property type="project" value="GO_Central"/>
</dbReference>
<keyword evidence="2" id="KW-0812">Transmembrane</keyword>
<evidence type="ECO:0000313" key="6">
    <source>
        <dbReference type="Proteomes" id="UP000008827"/>
    </source>
</evidence>
<dbReference type="Gramene" id="KRH07772">
    <property type="protein sequence ID" value="KRH07772"/>
    <property type="gene ID" value="GLYMA_16G109600"/>
</dbReference>
<evidence type="ECO:0000256" key="2">
    <source>
        <dbReference type="SAM" id="Phobius"/>
    </source>
</evidence>
<gene>
    <name evidence="4" type="ORF">GLYMA_16G109600</name>
</gene>
<dbReference type="AlphaFoldDB" id="K7MGK5"/>
<dbReference type="SUPFAM" id="SSF54928">
    <property type="entry name" value="RNA-binding domain, RBD"/>
    <property type="match status" value="1"/>
</dbReference>
<dbReference type="HOGENOM" id="CLU_012062_28_10_1"/>
<proteinExistence type="predicted"/>
<dbReference type="eggNOG" id="KOG4205">
    <property type="taxonomic scope" value="Eukaryota"/>
</dbReference>
<keyword evidence="1" id="KW-0694">RNA-binding</keyword>
<dbReference type="SMART" id="SM00360">
    <property type="entry name" value="RRM"/>
    <property type="match status" value="1"/>
</dbReference>
<keyword evidence="6" id="KW-1185">Reference proteome</keyword>
<protein>
    <recommendedName>
        <fullName evidence="3">RRM domain-containing protein</fullName>
    </recommendedName>
</protein>
<reference evidence="4" key="3">
    <citation type="submission" date="2018-07" db="EMBL/GenBank/DDBJ databases">
        <title>WGS assembly of Glycine max.</title>
        <authorList>
            <person name="Schmutz J."/>
            <person name="Cannon S."/>
            <person name="Schlueter J."/>
            <person name="Ma J."/>
            <person name="Mitros T."/>
            <person name="Nelson W."/>
            <person name="Hyten D."/>
            <person name="Song Q."/>
            <person name="Thelen J."/>
            <person name="Cheng J."/>
            <person name="Xu D."/>
            <person name="Hellsten U."/>
            <person name="May G."/>
            <person name="Yu Y."/>
            <person name="Sakurai T."/>
            <person name="Umezawa T."/>
            <person name="Bhattacharyya M."/>
            <person name="Sandhu D."/>
            <person name="Valliyodan B."/>
            <person name="Lindquist E."/>
            <person name="Peto M."/>
            <person name="Grant D."/>
            <person name="Shu S."/>
            <person name="Goodstein D."/>
            <person name="Barry K."/>
            <person name="Futrell-Griggs M."/>
            <person name="Abernathy B."/>
            <person name="Du J."/>
            <person name="Tian Z."/>
            <person name="Zhu L."/>
            <person name="Gill N."/>
            <person name="Joshi T."/>
            <person name="Libault M."/>
            <person name="Sethuraman A."/>
            <person name="Zhang X."/>
            <person name="Shinozaki K."/>
            <person name="Nguyen H."/>
            <person name="Wing R."/>
            <person name="Cregan P."/>
            <person name="Specht J."/>
            <person name="Grimwood J."/>
            <person name="Rokhsar D."/>
            <person name="Stacey G."/>
            <person name="Shoemaker R."/>
            <person name="Jackson S."/>
        </authorList>
    </citation>
    <scope>NUCLEOTIDE SEQUENCE</scope>
    <source>
        <tissue evidence="4">Callus</tissue>
    </source>
</reference>
<feature type="transmembrane region" description="Helical" evidence="2">
    <location>
        <begin position="70"/>
        <end position="89"/>
    </location>
</feature>
<dbReference type="EnsemblPlants" id="KRH07772">
    <property type="protein sequence ID" value="KRH07772"/>
    <property type="gene ID" value="GLYMA_16G109600"/>
</dbReference>
<dbReference type="InterPro" id="IPR012677">
    <property type="entry name" value="Nucleotide-bd_a/b_plait_sf"/>
</dbReference>
<evidence type="ECO:0000313" key="5">
    <source>
        <dbReference type="EnsemblPlants" id="KRH07772"/>
    </source>
</evidence>
<accession>K7MGK5</accession>
<reference evidence="4 5" key="1">
    <citation type="journal article" date="2010" name="Nature">
        <title>Genome sequence of the palaeopolyploid soybean.</title>
        <authorList>
            <person name="Schmutz J."/>
            <person name="Cannon S.B."/>
            <person name="Schlueter J."/>
            <person name="Ma J."/>
            <person name="Mitros T."/>
            <person name="Nelson W."/>
            <person name="Hyten D.L."/>
            <person name="Song Q."/>
            <person name="Thelen J.J."/>
            <person name="Cheng J."/>
            <person name="Xu D."/>
            <person name="Hellsten U."/>
            <person name="May G.D."/>
            <person name="Yu Y."/>
            <person name="Sakurai T."/>
            <person name="Umezawa T."/>
            <person name="Bhattacharyya M.K."/>
            <person name="Sandhu D."/>
            <person name="Valliyodan B."/>
            <person name="Lindquist E."/>
            <person name="Peto M."/>
            <person name="Grant D."/>
            <person name="Shu S."/>
            <person name="Goodstein D."/>
            <person name="Barry K."/>
            <person name="Futrell-Griggs M."/>
            <person name="Abernathy B."/>
            <person name="Du J."/>
            <person name="Tian Z."/>
            <person name="Zhu L."/>
            <person name="Gill N."/>
            <person name="Joshi T."/>
            <person name="Libault M."/>
            <person name="Sethuraman A."/>
            <person name="Zhang X.-C."/>
            <person name="Shinozaki K."/>
            <person name="Nguyen H.T."/>
            <person name="Wing R.A."/>
            <person name="Cregan P."/>
            <person name="Specht J."/>
            <person name="Grimwood J."/>
            <person name="Rokhsar D."/>
            <person name="Stacey G."/>
            <person name="Shoemaker R.C."/>
            <person name="Jackson S.A."/>
        </authorList>
    </citation>
    <scope>NUCLEOTIDE SEQUENCE [LARGE SCALE GENOMIC DNA]</scope>
    <source>
        <strain evidence="5">cv. Williams 82</strain>
        <tissue evidence="4">Callus</tissue>
    </source>
</reference>
<dbReference type="InParanoid" id="K7MGK5"/>
<organism evidence="4">
    <name type="scientific">Glycine max</name>
    <name type="common">Soybean</name>
    <name type="synonym">Glycine hispida</name>
    <dbReference type="NCBI Taxonomy" id="3847"/>
    <lineage>
        <taxon>Eukaryota</taxon>
        <taxon>Viridiplantae</taxon>
        <taxon>Streptophyta</taxon>
        <taxon>Embryophyta</taxon>
        <taxon>Tracheophyta</taxon>
        <taxon>Spermatophyta</taxon>
        <taxon>Magnoliopsida</taxon>
        <taxon>eudicotyledons</taxon>
        <taxon>Gunneridae</taxon>
        <taxon>Pentapetalae</taxon>
        <taxon>rosids</taxon>
        <taxon>fabids</taxon>
        <taxon>Fabales</taxon>
        <taxon>Fabaceae</taxon>
        <taxon>Papilionoideae</taxon>
        <taxon>50 kb inversion clade</taxon>
        <taxon>NPAAA clade</taxon>
        <taxon>indigoferoid/millettioid clade</taxon>
        <taxon>Phaseoleae</taxon>
        <taxon>Glycine</taxon>
        <taxon>Glycine subgen. Soja</taxon>
    </lineage>
</organism>
<dbReference type="Pfam" id="PF00076">
    <property type="entry name" value="RRM_1"/>
    <property type="match status" value="1"/>
</dbReference>
<dbReference type="OMA" id="HIINGHQ"/>
<keyword evidence="2" id="KW-0472">Membrane</keyword>
<sequence>MDSDQGKLFIGGISWDTTEDKLKEHFGNYGDALSTSIMREKNTGKPRGFGFVVFADPNILDRVLEDKHVIDGRTVTLLSFFLSFLYFMFRLKILYCTF</sequence>
<evidence type="ECO:0000313" key="4">
    <source>
        <dbReference type="EMBL" id="KRH07772.1"/>
    </source>
</evidence>
<evidence type="ECO:0000256" key="1">
    <source>
        <dbReference type="PROSITE-ProRule" id="PRU00176"/>
    </source>
</evidence>
<dbReference type="PANTHER" id="PTHR48035:SF2">
    <property type="entry name" value="RNA-BINDING REGION RNP-1 DOMAIN-CONTAINING PROTEIN"/>
    <property type="match status" value="1"/>
</dbReference>
<dbReference type="STRING" id="3847.K7MGK5"/>
<name>K7MGK5_SOYBN</name>
<dbReference type="PROSITE" id="PS50102">
    <property type="entry name" value="RRM"/>
    <property type="match status" value="1"/>
</dbReference>
<dbReference type="SMR" id="K7MGK5"/>
<reference evidence="5" key="2">
    <citation type="submission" date="2018-02" db="UniProtKB">
        <authorList>
            <consortium name="EnsemblPlants"/>
        </authorList>
    </citation>
    <scope>IDENTIFICATION</scope>
    <source>
        <strain evidence="5">Williams 82</strain>
    </source>
</reference>
<dbReference type="Proteomes" id="UP000008827">
    <property type="component" value="Chromosome 16"/>
</dbReference>
<dbReference type="InterPro" id="IPR000504">
    <property type="entry name" value="RRM_dom"/>
</dbReference>
<dbReference type="OrthoDB" id="1875751at2759"/>